<evidence type="ECO:0000256" key="6">
    <source>
        <dbReference type="ARBA" id="ARBA00023136"/>
    </source>
</evidence>
<keyword evidence="6 8" id="KW-0472">Membrane</keyword>
<dbReference type="GO" id="GO:0055085">
    <property type="term" value="P:transmembrane transport"/>
    <property type="evidence" value="ECO:0007669"/>
    <property type="project" value="InterPro"/>
</dbReference>
<comment type="subcellular location">
    <subcellularLocation>
        <location evidence="1">Cell membrane</location>
        <topology evidence="1">Multi-pass membrane protein</topology>
    </subcellularLocation>
</comment>
<evidence type="ECO:0000259" key="9">
    <source>
        <dbReference type="PROSITE" id="PS50928"/>
    </source>
</evidence>
<dbReference type="SUPFAM" id="SSF161098">
    <property type="entry name" value="MetI-like"/>
    <property type="match status" value="1"/>
</dbReference>
<reference evidence="10" key="1">
    <citation type="submission" date="2015-08" db="EMBL/GenBank/DDBJ databases">
        <authorList>
            <person name="Babu N.S."/>
            <person name="Beckwith C.J."/>
            <person name="Beseler K.G."/>
            <person name="Brison A."/>
            <person name="Carone J.V."/>
            <person name="Caskin T.P."/>
            <person name="Diamond M."/>
            <person name="Durham M.E."/>
            <person name="Foxe J.M."/>
            <person name="Go M."/>
            <person name="Henderson B.A."/>
            <person name="Jones I.B."/>
            <person name="McGettigan J.A."/>
            <person name="Micheletti S.J."/>
            <person name="Nasrallah M.E."/>
            <person name="Ortiz D."/>
            <person name="Piller C.R."/>
            <person name="Privatt S.R."/>
            <person name="Schneider S.L."/>
            <person name="Sharp S."/>
            <person name="Smith T.C."/>
            <person name="Stanton J.D."/>
            <person name="Ullery H.E."/>
            <person name="Wilson R.J."/>
            <person name="Serrano M.G."/>
            <person name="Buck G."/>
            <person name="Lee V."/>
            <person name="Wang Y."/>
            <person name="Carvalho R."/>
            <person name="Voegtly L."/>
            <person name="Shi R."/>
            <person name="Duckworth R."/>
            <person name="Johnson A."/>
            <person name="Loviza R."/>
            <person name="Walstead R."/>
            <person name="Shah Z."/>
            <person name="Kiflezghi M."/>
            <person name="Wade K."/>
            <person name="Ball S.L."/>
            <person name="Bradley K.W."/>
            <person name="Asai D.J."/>
            <person name="Bowman C.A."/>
            <person name="Russell D.A."/>
            <person name="Pope W.H."/>
            <person name="Jacobs-Sera D."/>
            <person name="Hendrix R.W."/>
            <person name="Hatfull G.F."/>
        </authorList>
    </citation>
    <scope>NUCLEOTIDE SEQUENCE</scope>
</reference>
<protein>
    <submittedName>
        <fullName evidence="10">Putative peptide ABC transporter permease protein</fullName>
    </submittedName>
</protein>
<dbReference type="PROSITE" id="PS50928">
    <property type="entry name" value="ABC_TM1"/>
    <property type="match status" value="1"/>
</dbReference>
<evidence type="ECO:0000256" key="3">
    <source>
        <dbReference type="ARBA" id="ARBA00022475"/>
    </source>
</evidence>
<dbReference type="InterPro" id="IPR035906">
    <property type="entry name" value="MetI-like_sf"/>
</dbReference>
<keyword evidence="3" id="KW-1003">Cell membrane</keyword>
<gene>
    <name evidence="10" type="ORF">NOCA2810007</name>
</gene>
<evidence type="ECO:0000256" key="8">
    <source>
        <dbReference type="SAM" id="Phobius"/>
    </source>
</evidence>
<keyword evidence="4 8" id="KW-0812">Transmembrane</keyword>
<evidence type="ECO:0000256" key="4">
    <source>
        <dbReference type="ARBA" id="ARBA00022692"/>
    </source>
</evidence>
<keyword evidence="2" id="KW-0813">Transport</keyword>
<feature type="transmembrane region" description="Helical" evidence="8">
    <location>
        <begin position="33"/>
        <end position="58"/>
    </location>
</feature>
<feature type="transmembrane region" description="Helical" evidence="8">
    <location>
        <begin position="268"/>
        <end position="289"/>
    </location>
</feature>
<dbReference type="GO" id="GO:0005886">
    <property type="term" value="C:plasma membrane"/>
    <property type="evidence" value="ECO:0007669"/>
    <property type="project" value="UniProtKB-SubCell"/>
</dbReference>
<dbReference type="Pfam" id="PF00528">
    <property type="entry name" value="BPD_transp_1"/>
    <property type="match status" value="1"/>
</dbReference>
<feature type="region of interest" description="Disordered" evidence="7">
    <location>
        <begin position="1"/>
        <end position="23"/>
    </location>
</feature>
<name>A0A2P2CFP9_9ZZZZ</name>
<dbReference type="EMBL" id="CZKA01000080">
    <property type="protein sequence ID" value="CUR60783.1"/>
    <property type="molecule type" value="Genomic_DNA"/>
</dbReference>
<dbReference type="Pfam" id="PF19300">
    <property type="entry name" value="BPD_transp_1_N"/>
    <property type="match status" value="1"/>
</dbReference>
<feature type="transmembrane region" description="Helical" evidence="8">
    <location>
        <begin position="309"/>
        <end position="331"/>
    </location>
</feature>
<feature type="domain" description="ABC transmembrane type-1" evidence="9">
    <location>
        <begin position="123"/>
        <end position="332"/>
    </location>
</feature>
<accession>A0A2P2CFP9</accession>
<dbReference type="InterPro" id="IPR045621">
    <property type="entry name" value="BPD_transp_1_N"/>
</dbReference>
<evidence type="ECO:0000256" key="1">
    <source>
        <dbReference type="ARBA" id="ARBA00004651"/>
    </source>
</evidence>
<evidence type="ECO:0000256" key="5">
    <source>
        <dbReference type="ARBA" id="ARBA00022989"/>
    </source>
</evidence>
<feature type="transmembrane region" description="Helical" evidence="8">
    <location>
        <begin position="127"/>
        <end position="150"/>
    </location>
</feature>
<feature type="transmembrane region" description="Helical" evidence="8">
    <location>
        <begin position="205"/>
        <end position="225"/>
    </location>
</feature>
<keyword evidence="5 8" id="KW-1133">Transmembrane helix</keyword>
<proteinExistence type="predicted"/>
<sequence>MTVALSLPPTPSPATVGTGPSRRARLGSATGSVGRLALITVTVFLLSSLLTFALGAMAGANPAAAVLGETATPADIARMNHQFGLDVPLWQQYLTWLGHALQGDLGRSWFTTVPVSDSIRAALPVDLSIAGLALLLAIVVGGGAGIAAALSNGGPVDRVVTVVCSVVATMPPFVIGIGLIVIFSVKLKLFPSGGYVPFSQDPLQWLRFAILPAVALSVDAAGSLARQLRTSLVGALQENYSTGAEMRGFSRHRVLFGHVLRNASGPALAVLGLAVPTIIGGAVITEKLFNLPGIAQLALQSAGQGDVPVILGTLLVTVVVVLVASMVVNVAQTALNPLARRGATTGRGAGS</sequence>
<dbReference type="Gene3D" id="1.10.3720.10">
    <property type="entry name" value="MetI-like"/>
    <property type="match status" value="1"/>
</dbReference>
<dbReference type="AlphaFoldDB" id="A0A2P2CFP9"/>
<organism evidence="10">
    <name type="scientific">metagenome</name>
    <dbReference type="NCBI Taxonomy" id="256318"/>
    <lineage>
        <taxon>unclassified sequences</taxon>
        <taxon>metagenomes</taxon>
    </lineage>
</organism>
<evidence type="ECO:0000256" key="7">
    <source>
        <dbReference type="SAM" id="MobiDB-lite"/>
    </source>
</evidence>
<feature type="transmembrane region" description="Helical" evidence="8">
    <location>
        <begin position="162"/>
        <end position="185"/>
    </location>
</feature>
<dbReference type="PANTHER" id="PTHR43163:SF3">
    <property type="entry name" value="PEPTIDE ABC TRANSPORTER PERMEASE PROTEIN"/>
    <property type="match status" value="1"/>
</dbReference>
<dbReference type="CDD" id="cd06261">
    <property type="entry name" value="TM_PBP2"/>
    <property type="match status" value="1"/>
</dbReference>
<dbReference type="InterPro" id="IPR000515">
    <property type="entry name" value="MetI-like"/>
</dbReference>
<dbReference type="PANTHER" id="PTHR43163">
    <property type="entry name" value="DIPEPTIDE TRANSPORT SYSTEM PERMEASE PROTEIN DPPB-RELATED"/>
    <property type="match status" value="1"/>
</dbReference>
<evidence type="ECO:0000256" key="2">
    <source>
        <dbReference type="ARBA" id="ARBA00022448"/>
    </source>
</evidence>
<evidence type="ECO:0000313" key="10">
    <source>
        <dbReference type="EMBL" id="CUR60783.1"/>
    </source>
</evidence>